<dbReference type="CDD" id="cd02440">
    <property type="entry name" value="AdoMet_MTases"/>
    <property type="match status" value="1"/>
</dbReference>
<dbReference type="Pfam" id="PF13649">
    <property type="entry name" value="Methyltransf_25"/>
    <property type="match status" value="1"/>
</dbReference>
<sequence length="218" mass="24657">MIKRSVPGYADIIDMIGLFARHYVQHGSNCYDLGASLGAATLAMRRNINVDGVTIHAVDNSADMLKRCGENIQWDQSRTQVELLLGDVEDIQMTDASMVVLNFTLQFIPAKRRQRIVDRIFKALRPGGVCIISEKLVFPQREGQQEVLTHMHLDFKRMQGYSDLEISQKRQSLENVLVSNSSDEIIGMFDNAGFSRSFQWFQYLSFASFFAAKATTHA</sequence>
<dbReference type="InterPro" id="IPR005271">
    <property type="entry name" value="CmoA"/>
</dbReference>
<accession>V5WEC4</accession>
<feature type="binding site" evidence="3">
    <location>
        <begin position="59"/>
        <end position="60"/>
    </location>
    <ligand>
        <name>S-adenosyl-L-methionine</name>
        <dbReference type="ChEBI" id="CHEBI:59789"/>
    </ligand>
</feature>
<name>V5WEC4_9SPIO</name>
<dbReference type="Gene3D" id="3.40.50.150">
    <property type="entry name" value="Vaccinia Virus protein VP39"/>
    <property type="match status" value="1"/>
</dbReference>
<evidence type="ECO:0000313" key="5">
    <source>
        <dbReference type="EMBL" id="AHC14158.1"/>
    </source>
</evidence>
<evidence type="ECO:0000259" key="4">
    <source>
        <dbReference type="Pfam" id="PF13649"/>
    </source>
</evidence>
<feature type="binding site" evidence="3">
    <location>
        <position position="102"/>
    </location>
    <ligand>
        <name>S-adenosyl-L-methionine</name>
        <dbReference type="ChEBI" id="CHEBI:59789"/>
    </ligand>
</feature>
<feature type="domain" description="Methyltransferase" evidence="4">
    <location>
        <begin position="32"/>
        <end position="128"/>
    </location>
</feature>
<dbReference type="EMBL" id="CP006939">
    <property type="protein sequence ID" value="AHC14158.1"/>
    <property type="molecule type" value="Genomic_DNA"/>
</dbReference>
<dbReference type="PIRSF" id="PIRSF006325">
    <property type="entry name" value="MeTrfase_bac"/>
    <property type="match status" value="1"/>
</dbReference>
<keyword evidence="1" id="KW-0808">Transferase</keyword>
<reference evidence="5 6" key="1">
    <citation type="journal article" date="2015" name="Stand. Genomic Sci.">
        <title>Complete genome sequence and description of Salinispira pacifica gen. nov., sp. nov., a novel spirochaete isolated form a hypersaline microbial mat.</title>
        <authorList>
            <person name="Ben Hania W."/>
            <person name="Joseph M."/>
            <person name="Schumann P."/>
            <person name="Bunk B."/>
            <person name="Fiebig A."/>
            <person name="Sproer C."/>
            <person name="Klenk H.P."/>
            <person name="Fardeau M.L."/>
            <person name="Spring S."/>
        </authorList>
    </citation>
    <scope>NUCLEOTIDE SEQUENCE [LARGE SCALE GENOMIC DNA]</scope>
    <source>
        <strain evidence="5 6">L21-RPul-D2</strain>
    </source>
</reference>
<evidence type="ECO:0000313" key="6">
    <source>
        <dbReference type="Proteomes" id="UP000018680"/>
    </source>
</evidence>
<dbReference type="GO" id="GO:0016740">
    <property type="term" value="F:transferase activity"/>
    <property type="evidence" value="ECO:0007669"/>
    <property type="project" value="UniProtKB-KW"/>
</dbReference>
<evidence type="ECO:0000256" key="1">
    <source>
        <dbReference type="ARBA" id="ARBA00022679"/>
    </source>
</evidence>
<dbReference type="PANTHER" id="PTHR43861:SF2">
    <property type="entry name" value="CARBOXY-S-ADENOSYL-L-METHIONINE SYNTHASE"/>
    <property type="match status" value="1"/>
</dbReference>
<dbReference type="NCBIfam" id="TIGR00740">
    <property type="entry name" value="carboxy-S-adenosyl-L-methionine synthase CmoA"/>
    <property type="match status" value="1"/>
</dbReference>
<dbReference type="SUPFAM" id="SSF53335">
    <property type="entry name" value="S-adenosyl-L-methionine-dependent methyltransferases"/>
    <property type="match status" value="1"/>
</dbReference>
<dbReference type="PANTHER" id="PTHR43861">
    <property type="entry name" value="TRANS-ACONITATE 2-METHYLTRANSFERASE-RELATED"/>
    <property type="match status" value="1"/>
</dbReference>
<dbReference type="KEGG" id="slr:L21SP2_0733"/>
<dbReference type="Proteomes" id="UP000018680">
    <property type="component" value="Chromosome"/>
</dbReference>
<dbReference type="GO" id="GO:0002098">
    <property type="term" value="P:tRNA wobble uridine modification"/>
    <property type="evidence" value="ECO:0007669"/>
    <property type="project" value="InterPro"/>
</dbReference>
<feature type="binding site" evidence="3">
    <location>
        <begin position="34"/>
        <end position="36"/>
    </location>
    <ligand>
        <name>S-adenosyl-L-methionine</name>
        <dbReference type="ChEBI" id="CHEBI:59789"/>
    </ligand>
</feature>
<dbReference type="HOGENOM" id="CLU_078475_0_0_12"/>
<dbReference type="InterPro" id="IPR041698">
    <property type="entry name" value="Methyltransf_25"/>
</dbReference>
<evidence type="ECO:0000256" key="3">
    <source>
        <dbReference type="PIRSR" id="PIRSR006325-1"/>
    </source>
</evidence>
<keyword evidence="6" id="KW-1185">Reference proteome</keyword>
<dbReference type="PATRIC" id="fig|1307761.3.peg.733"/>
<dbReference type="STRING" id="1307761.L21SP2_0733"/>
<keyword evidence="2 3" id="KW-0949">S-adenosyl-L-methionine</keyword>
<dbReference type="AlphaFoldDB" id="V5WEC4"/>
<evidence type="ECO:0000256" key="2">
    <source>
        <dbReference type="ARBA" id="ARBA00022691"/>
    </source>
</evidence>
<organism evidence="5 6">
    <name type="scientific">Salinispira pacifica</name>
    <dbReference type="NCBI Taxonomy" id="1307761"/>
    <lineage>
        <taxon>Bacteria</taxon>
        <taxon>Pseudomonadati</taxon>
        <taxon>Spirochaetota</taxon>
        <taxon>Spirochaetia</taxon>
        <taxon>Spirochaetales</taxon>
        <taxon>Spirochaetaceae</taxon>
        <taxon>Salinispira</taxon>
    </lineage>
</organism>
<dbReference type="InterPro" id="IPR029063">
    <property type="entry name" value="SAM-dependent_MTases_sf"/>
</dbReference>
<gene>
    <name evidence="5" type="ORF">L21SP2_0733</name>
</gene>
<proteinExistence type="predicted"/>
<protein>
    <submittedName>
        <fullName evidence="5">tRNA (Uridine-5-oxyacetic acid methyl ester) 34 synthase</fullName>
    </submittedName>
</protein>
<feature type="binding site" evidence="3">
    <location>
        <position position="9"/>
    </location>
    <ligand>
        <name>S-adenosyl-L-methionine</name>
        <dbReference type="ChEBI" id="CHEBI:59789"/>
    </ligand>
</feature>
<dbReference type="eggNOG" id="COG2226">
    <property type="taxonomic scope" value="Bacteria"/>
</dbReference>